<dbReference type="Proteomes" id="UP000264072">
    <property type="component" value="Unassembled WGS sequence"/>
</dbReference>
<dbReference type="AlphaFoldDB" id="A0A351JS61"/>
<comment type="caution">
    <text evidence="1">The sequence shown here is derived from an EMBL/GenBank/DDBJ whole genome shotgun (WGS) entry which is preliminary data.</text>
</comment>
<reference evidence="1 2" key="1">
    <citation type="journal article" date="2018" name="Nat. Biotechnol.">
        <title>A standardized bacterial taxonomy based on genome phylogeny substantially revises the tree of life.</title>
        <authorList>
            <person name="Parks D.H."/>
            <person name="Chuvochina M."/>
            <person name="Waite D.W."/>
            <person name="Rinke C."/>
            <person name="Skarshewski A."/>
            <person name="Chaumeil P.A."/>
            <person name="Hugenholtz P."/>
        </authorList>
    </citation>
    <scope>NUCLEOTIDE SEQUENCE [LARGE SCALE GENOMIC DNA]</scope>
    <source>
        <strain evidence="1">UBA10185</strain>
    </source>
</reference>
<accession>A0A351JS61</accession>
<evidence type="ECO:0000313" key="2">
    <source>
        <dbReference type="Proteomes" id="UP000264072"/>
    </source>
</evidence>
<protein>
    <submittedName>
        <fullName evidence="1">Uncharacterized protein</fullName>
    </submittedName>
</protein>
<organism evidence="1 2">
    <name type="scientific">candidate division WWE3 bacterium</name>
    <dbReference type="NCBI Taxonomy" id="2053526"/>
    <lineage>
        <taxon>Bacteria</taxon>
        <taxon>Katanobacteria</taxon>
    </lineage>
</organism>
<evidence type="ECO:0000313" key="1">
    <source>
        <dbReference type="EMBL" id="HAZ29131.1"/>
    </source>
</evidence>
<proteinExistence type="predicted"/>
<gene>
    <name evidence="1" type="ORF">DCY43_00005</name>
</gene>
<sequence>MVPRNDASTITGEAQITPPSYALQQLWEDAGYLQRSIKGLREDANQVLGDYKLPVDRAQLTDTELREASLKVVDGFLTYGDYLGVVFHRLTAGFAQTNFSPEANRGDVLNRVIKLYENAFRVFSLPEAAAADIGLRFDITDMQGTLNPAYQGVVGIHCKGIEVGGFILVDASGSIFPVNSEGAMLGAQAVFCGYCASCAKYFASQPAE</sequence>
<dbReference type="EMBL" id="DNHX01000001">
    <property type="protein sequence ID" value="HAZ29131.1"/>
    <property type="molecule type" value="Genomic_DNA"/>
</dbReference>
<name>A0A351JS61_UNCKA</name>